<gene>
    <name evidence="1" type="ORF">BaRGS_00014014</name>
</gene>
<name>A0ABD0L5S9_9CAEN</name>
<accession>A0ABD0L5S9</accession>
<sequence>MSSRVASPHRLASSSVCSCPSVLPHKQVCPISSPRNEGPSSRNTIFNSFDPRKSIIQEGYVPWFFVLAELQHSHLAISRDYVDSDAITSPSRRLAE</sequence>
<comment type="caution">
    <text evidence="1">The sequence shown here is derived from an EMBL/GenBank/DDBJ whole genome shotgun (WGS) entry which is preliminary data.</text>
</comment>
<reference evidence="1 2" key="1">
    <citation type="journal article" date="2023" name="Sci. Data">
        <title>Genome assembly of the Korean intertidal mud-creeper Batillaria attramentaria.</title>
        <authorList>
            <person name="Patra A.K."/>
            <person name="Ho P.T."/>
            <person name="Jun S."/>
            <person name="Lee S.J."/>
            <person name="Kim Y."/>
            <person name="Won Y.J."/>
        </authorList>
    </citation>
    <scope>NUCLEOTIDE SEQUENCE [LARGE SCALE GENOMIC DNA]</scope>
    <source>
        <strain evidence="1">Wonlab-2016</strain>
    </source>
</reference>
<protein>
    <submittedName>
        <fullName evidence="1">Uncharacterized protein</fullName>
    </submittedName>
</protein>
<dbReference type="Proteomes" id="UP001519460">
    <property type="component" value="Unassembled WGS sequence"/>
</dbReference>
<proteinExistence type="predicted"/>
<keyword evidence="2" id="KW-1185">Reference proteome</keyword>
<organism evidence="1 2">
    <name type="scientific">Batillaria attramentaria</name>
    <dbReference type="NCBI Taxonomy" id="370345"/>
    <lineage>
        <taxon>Eukaryota</taxon>
        <taxon>Metazoa</taxon>
        <taxon>Spiralia</taxon>
        <taxon>Lophotrochozoa</taxon>
        <taxon>Mollusca</taxon>
        <taxon>Gastropoda</taxon>
        <taxon>Caenogastropoda</taxon>
        <taxon>Sorbeoconcha</taxon>
        <taxon>Cerithioidea</taxon>
        <taxon>Batillariidae</taxon>
        <taxon>Batillaria</taxon>
    </lineage>
</organism>
<evidence type="ECO:0000313" key="1">
    <source>
        <dbReference type="EMBL" id="KAK7494616.1"/>
    </source>
</evidence>
<dbReference type="EMBL" id="JACVVK020000081">
    <property type="protein sequence ID" value="KAK7494616.1"/>
    <property type="molecule type" value="Genomic_DNA"/>
</dbReference>
<evidence type="ECO:0000313" key="2">
    <source>
        <dbReference type="Proteomes" id="UP001519460"/>
    </source>
</evidence>
<dbReference type="AlphaFoldDB" id="A0ABD0L5S9"/>